<evidence type="ECO:0000313" key="3">
    <source>
        <dbReference type="EMBL" id="SCO93892.1"/>
    </source>
</evidence>
<sequence length="1956" mass="234398">MQKSFLPSHIAVFSKLRRDIFSSFNRNDIFDQNIIDLNIVRDQISYIDNDNNKRNKNDSNGKNTERLSHDIEGYKDKILDDRNEGVNIIPYNLIKVNYFYGVNLNVDIFILKSSNIVFFLQNVINIYNPLIKSLRTVFTKHNYVITCSYLFKESLVVVLYSPSGYSCIQIYCIEKQTLTEEISLKDYDYYEKVYVQKENNYFLLITNKSILKVLDSEKKDFIFSIYLQLEYSNILQYYDFFLILRKKKLYLWNLERTYTGLKIKEKSLELDEKFHINCFCVYKKYIFIGTSNGCIFLWEELIEKKEIQNENYEEHDHKDISYIHYYDNYITTKEGDSLKLWECKFNLENIGQCSKLTIKLEKEIRISININKIISHDSFFLIVDKKNSTIYTSKKNKYDDIGIFYNDHNSKINSIFSFENSIYSFGSNGKIYDYEKDEKQKERNVCLYKFKNCITCLCYLYTDNNFLFFCIGFNNGVIKVVKIKNFYLDIIYCLKTSNNKIIKIEKSKECEYICVISEEEPYIFFLHKFFNEFKPIGYLKITEFPIKNCAYLAFSDSFYLLGEHNYLFRINVQRLKQKCGIDKVQEDSQNYIRQKDEKNEDLGVANKIKGLTDDGISGGTENDIIDGMEGGLEEEAGEVLAGGIENAIAKGTPGCTTRRIPSNHMQEAKKENDDNAYDVHVEYEIIKIQFNKCSYDTSSNYFRNDNKKKDTNGYNFSSFNKEDNNSTHKENDSDENEFKMNSSSSDLSEYSYNKMSFYRDKIRFTKYMDSELEIQRNNDDKNTVFENKEKKRNLQKYIEILFNKTVLSKVDIEKREHPFSLSINMERGKRKKEEKEEEEEEKKNKMDKKGKIDKKRKKDKKGQAGQMDQMDKYVQNYENGKEYEIHIRCLEKMEENKGFFLTTEGAKNNCIFFLNLNKKGYQKYNNVINMNPKIIFRFSRTQILPKQFIHTMIVNEDNHLLFCLSNNNKIYIFSTKHFFMYYCIIIPVYEKVRNIFVNKHCKEQYIFVCLYNKYIKLNFVFSFFHLFNITRRYHLNVRKYLQLFSDIQNREDNFMDHNLLATMFMEDIHDYIIEEMLKKKKKKCNLIPFTFEQVNDDITFLIQLFQKEKEINQDENKNKEKEKNDIMDIWNFIQKNNKDEKEEIEEKKKKINLLLNYDQKNLNTIFNLNNNVKDVDIQYSLRETKEAREKEENIKMALLYKKNIHMKIKKLKKKYRKLCKKKKFIVDIDFSYNVYQNLINKIREIKNFFEHNQKMYDDRIRYLSNTFLRLQFSTHPLSTLGYNNNNTVEAKCIKTYLKNNKYKEFKKKKKKNIVQIKERKKALELTAEVNAYIDKFKKLRQKNQKLKIINNEEKIEEICFKKKIIKMYENILSQMDKMNEQDQENISPQRISSITDIIREYEESKRKLLNQINYIKKTFNEDFNSLKTRIAMKLVHLTDEILFLRDTLKKGSIQNEVHHERQHNGDDVRKRNEEGAKVKIKGAAINNEKRIDHMDGKGENQSEELYEGVYYQQDEDKIKKYENIVEKFTILCFKKEKNTNISKISNINFNHEFFEKKYKSYDKEDIEYYIGRVIKRYDKEIHLLNIKRIEAIRIIKYITLKIISIDEKNNILAELRKKELKLRKQKKIYTKEMKIIAKQVNKYVNEMQLLGQELESHNDNREKIFDKLKQIIGENSLCYNMLVKSLKKKQDEASNESDKSSEEDGEDNSVIDIYNKEEIDRIKEENTIILNNINRIKKSIDNKKNEQRRLTIKKKSIEKEVEIINEEISIIEDDKKKSISEVKFYITLQLSKLRNIDYLYDKKKYRLNSASNCTILSREQYKDIMKKIEYITKEKEKFLFIYKSLKKENNELENVNNKLFKTVTDKKNALKNKLKKHDLSFDFNDLEKKYQEKKKKGILEEIKNKEVESNRRINIMNKELNEKTCLLNDARKENTALLLKISEFIHILKGLKNEES</sequence>
<feature type="coiled-coil region" evidence="1">
    <location>
        <begin position="1102"/>
        <end position="1157"/>
    </location>
</feature>
<dbReference type="PANTHER" id="PTHR15439">
    <property type="entry name" value="RETINOBLASTOMA-BINDING PROTEIN 6"/>
    <property type="match status" value="1"/>
</dbReference>
<evidence type="ECO:0000256" key="2">
    <source>
        <dbReference type="SAM" id="MobiDB-lite"/>
    </source>
</evidence>
<accession>A0A1D3SPP5</accession>
<feature type="compositionally biased region" description="Basic and acidic residues" evidence="2">
    <location>
        <begin position="720"/>
        <end position="731"/>
    </location>
</feature>
<feature type="coiled-coil region" evidence="1">
    <location>
        <begin position="1733"/>
        <end position="1774"/>
    </location>
</feature>
<dbReference type="InterPro" id="IPR036322">
    <property type="entry name" value="WD40_repeat_dom_sf"/>
</dbReference>
<dbReference type="GO" id="GO:0006397">
    <property type="term" value="P:mRNA processing"/>
    <property type="evidence" value="ECO:0007669"/>
    <property type="project" value="InterPro"/>
</dbReference>
<dbReference type="VEuPathDB" id="PlasmoDB:PmUG01_12048900"/>
<dbReference type="GO" id="GO:0061630">
    <property type="term" value="F:ubiquitin protein ligase activity"/>
    <property type="evidence" value="ECO:0007669"/>
    <property type="project" value="InterPro"/>
</dbReference>
<dbReference type="InterPro" id="IPR033489">
    <property type="entry name" value="RBBP6"/>
</dbReference>
<keyword evidence="4" id="KW-1185">Reference proteome</keyword>
<dbReference type="GO" id="GO:0016567">
    <property type="term" value="P:protein ubiquitination"/>
    <property type="evidence" value="ECO:0007669"/>
    <property type="project" value="InterPro"/>
</dbReference>
<feature type="compositionally biased region" description="Basic and acidic residues" evidence="2">
    <location>
        <begin position="841"/>
        <end position="850"/>
    </location>
</feature>
<dbReference type="PANTHER" id="PTHR15439:SF22">
    <property type="entry name" value="C3H1-TYPE DOMAIN-CONTAINING PROTEIN-RELATED"/>
    <property type="match status" value="1"/>
</dbReference>
<dbReference type="Gene3D" id="2.130.10.10">
    <property type="entry name" value="YVTN repeat-like/Quinoprotein amine dehydrogenase"/>
    <property type="match status" value="1"/>
</dbReference>
<gene>
    <name evidence="3" type="primary">PmUG01_12048900</name>
    <name evidence="3" type="ORF">PMUG01_12048900</name>
</gene>
<keyword evidence="1" id="KW-0175">Coiled coil</keyword>
<dbReference type="RefSeq" id="XP_028863170.1">
    <property type="nucleotide sequence ID" value="XM_029006708.1"/>
</dbReference>
<feature type="region of interest" description="Disordered" evidence="2">
    <location>
        <begin position="713"/>
        <end position="747"/>
    </location>
</feature>
<dbReference type="OrthoDB" id="372074at2759"/>
<feature type="compositionally biased region" description="Basic residues" evidence="2">
    <location>
        <begin position="851"/>
        <end position="860"/>
    </location>
</feature>
<dbReference type="GeneID" id="39870478"/>
<feature type="coiled-coil region" evidence="1">
    <location>
        <begin position="1605"/>
        <end position="1703"/>
    </location>
</feature>
<feature type="coiled-coil region" evidence="1">
    <location>
        <begin position="1306"/>
        <end position="1356"/>
    </location>
</feature>
<dbReference type="InterPro" id="IPR015943">
    <property type="entry name" value="WD40/YVTN_repeat-like_dom_sf"/>
</dbReference>
<dbReference type="KEGG" id="pmal:PMUG01_12048900"/>
<dbReference type="EMBL" id="LT594633">
    <property type="protein sequence ID" value="SCO93892.1"/>
    <property type="molecule type" value="Genomic_DNA"/>
</dbReference>
<dbReference type="Proteomes" id="UP000219813">
    <property type="component" value="Chromosome 12"/>
</dbReference>
<reference evidence="3 4" key="1">
    <citation type="submission" date="2016-06" db="EMBL/GenBank/DDBJ databases">
        <authorList>
            <consortium name="Pathogen Informatics"/>
        </authorList>
    </citation>
    <scope>NUCLEOTIDE SEQUENCE [LARGE SCALE GENOMIC DNA]</scope>
</reference>
<evidence type="ECO:0000313" key="4">
    <source>
        <dbReference type="Proteomes" id="UP000219813"/>
    </source>
</evidence>
<proteinExistence type="predicted"/>
<dbReference type="SUPFAM" id="SSF50978">
    <property type="entry name" value="WD40 repeat-like"/>
    <property type="match status" value="3"/>
</dbReference>
<organism evidence="3 4">
    <name type="scientific">Plasmodium malariae</name>
    <dbReference type="NCBI Taxonomy" id="5858"/>
    <lineage>
        <taxon>Eukaryota</taxon>
        <taxon>Sar</taxon>
        <taxon>Alveolata</taxon>
        <taxon>Apicomplexa</taxon>
        <taxon>Aconoidasida</taxon>
        <taxon>Haemosporida</taxon>
        <taxon>Plasmodiidae</taxon>
        <taxon>Plasmodium</taxon>
        <taxon>Plasmodium (Plasmodium)</taxon>
    </lineage>
</organism>
<feature type="coiled-coil region" evidence="1">
    <location>
        <begin position="1391"/>
        <end position="1418"/>
    </location>
</feature>
<name>A0A1D3SPP5_PLAMA</name>
<feature type="region of interest" description="Disordered" evidence="2">
    <location>
        <begin position="823"/>
        <end position="870"/>
    </location>
</feature>
<evidence type="ECO:0000256" key="1">
    <source>
        <dbReference type="SAM" id="Coils"/>
    </source>
</evidence>
<feature type="coiled-coil region" evidence="1">
    <location>
        <begin position="1899"/>
        <end position="1933"/>
    </location>
</feature>
<dbReference type="OMA" id="YIHYYDN"/>
<protein>
    <submittedName>
        <fullName evidence="3">Uncharacterized protein</fullName>
    </submittedName>
</protein>